<reference evidence="20" key="1">
    <citation type="journal article" date="2012" name="PLoS ONE">
        <title>Repeated origin and loss of adhesive toepads in geckos.</title>
        <authorList>
            <person name="Gamble T."/>
            <person name="Greenbaum E."/>
            <person name="Jackman T.R."/>
            <person name="Russell A.P."/>
            <person name="Bauer A.M."/>
        </authorList>
    </citation>
    <scope>NUCLEOTIDE SEQUENCE</scope>
</reference>
<dbReference type="InterPro" id="IPR003917">
    <property type="entry name" value="NADH_UbQ_OxRdtase_chain2"/>
</dbReference>
<dbReference type="PANTHER" id="PTHR46552:SF1">
    <property type="entry name" value="NADH-UBIQUINONE OXIDOREDUCTASE CHAIN 2"/>
    <property type="match status" value="1"/>
</dbReference>
<feature type="transmembrane region" description="Helical" evidence="17">
    <location>
        <begin position="274"/>
        <end position="293"/>
    </location>
</feature>
<dbReference type="InterPro" id="IPR001750">
    <property type="entry name" value="ND/Mrp_TM"/>
</dbReference>
<organism evidence="20">
    <name type="scientific">Saurodactylus fasciatus</name>
    <dbReference type="NCBI Taxonomy" id="456484"/>
    <lineage>
        <taxon>Eukaryota</taxon>
        <taxon>Metazoa</taxon>
        <taxon>Chordata</taxon>
        <taxon>Craniata</taxon>
        <taxon>Vertebrata</taxon>
        <taxon>Euteleostomi</taxon>
        <taxon>Lepidosauria</taxon>
        <taxon>Squamata</taxon>
        <taxon>Bifurcata</taxon>
        <taxon>Gekkota</taxon>
        <taxon>Sphaerodactylidae</taxon>
        <taxon>Saurodactylus</taxon>
    </lineage>
</organism>
<comment type="catalytic activity">
    <reaction evidence="16 17">
        <text>a ubiquinone + NADH + 5 H(+)(in) = a ubiquinol + NAD(+) + 4 H(+)(out)</text>
        <dbReference type="Rhea" id="RHEA:29091"/>
        <dbReference type="Rhea" id="RHEA-COMP:9565"/>
        <dbReference type="Rhea" id="RHEA-COMP:9566"/>
        <dbReference type="ChEBI" id="CHEBI:15378"/>
        <dbReference type="ChEBI" id="CHEBI:16389"/>
        <dbReference type="ChEBI" id="CHEBI:17976"/>
        <dbReference type="ChEBI" id="CHEBI:57540"/>
        <dbReference type="ChEBI" id="CHEBI:57945"/>
        <dbReference type="EC" id="7.1.1.2"/>
    </reaction>
</comment>
<evidence type="ECO:0000256" key="12">
    <source>
        <dbReference type="ARBA" id="ARBA00023027"/>
    </source>
</evidence>
<sequence length="346" mass="38275">MSSTMYVVLISSLSTGTIITMSSHHWLLAWLGLEINTLAMIPIITKPHHPRATEAATKYFLTQAAAAALILFASTTNAWQTGQWTIMQPMGPLPTLMLVLAIAMKLGIAPAHLWLPDVIQGSTMTTALIMSTWQKLAPLALLYYTTNHLPPNIMLMLGLTSALLGSWTGLNQTQTRKIMAFSSIAHMGWLTTTFALSQSLTTLTLLTYLTLTTTTFITLTMTSTKTITDMGTSWSYSPTLLTLMMMTLMSLGGLPPLTGFTPKWLIIKELTQHQLVVMATTLALTSLPSLFFYMRMAYFTTLTTPPQTTHTQHKWRFKTNLPKPLPTTLITTLLTLPLTPMIYTTI</sequence>
<evidence type="ECO:0000313" key="20">
    <source>
        <dbReference type="EMBL" id="AFP67674.1"/>
    </source>
</evidence>
<keyword evidence="14 17" id="KW-0496">Mitochondrion</keyword>
<evidence type="ECO:0000256" key="4">
    <source>
        <dbReference type="ARBA" id="ARBA00021008"/>
    </source>
</evidence>
<feature type="domain" description="NADH dehydrogenase subunit 2 C-terminal" evidence="19">
    <location>
        <begin position="290"/>
        <end position="343"/>
    </location>
</feature>
<dbReference type="Pfam" id="PF00361">
    <property type="entry name" value="Proton_antipo_M"/>
    <property type="match status" value="1"/>
</dbReference>
<keyword evidence="12 17" id="KW-0520">NAD</keyword>
<dbReference type="GO" id="GO:0006120">
    <property type="term" value="P:mitochondrial electron transport, NADH to ubiquinone"/>
    <property type="evidence" value="ECO:0007669"/>
    <property type="project" value="InterPro"/>
</dbReference>
<keyword evidence="11 17" id="KW-1133">Transmembrane helix</keyword>
<name>J7G4Z9_9SAUR</name>
<dbReference type="GO" id="GO:0005743">
    <property type="term" value="C:mitochondrial inner membrane"/>
    <property type="evidence" value="ECO:0007669"/>
    <property type="project" value="UniProtKB-SubCell"/>
</dbReference>
<feature type="transmembrane region" description="Helical" evidence="17">
    <location>
        <begin position="234"/>
        <end position="254"/>
    </location>
</feature>
<evidence type="ECO:0000256" key="13">
    <source>
        <dbReference type="ARBA" id="ARBA00023075"/>
    </source>
</evidence>
<dbReference type="InterPro" id="IPR010933">
    <property type="entry name" value="NADH_DH_su2_C"/>
</dbReference>
<proteinExistence type="inferred from homology"/>
<evidence type="ECO:0000256" key="14">
    <source>
        <dbReference type="ARBA" id="ARBA00023128"/>
    </source>
</evidence>
<gene>
    <name evidence="20" type="primary">ND2</name>
</gene>
<dbReference type="EMBL" id="JX041434">
    <property type="protein sequence ID" value="AFP67674.1"/>
    <property type="molecule type" value="Genomic_DNA"/>
</dbReference>
<evidence type="ECO:0000256" key="9">
    <source>
        <dbReference type="ARBA" id="ARBA00022967"/>
    </source>
</evidence>
<dbReference type="AlphaFoldDB" id="J7G4Z9"/>
<keyword evidence="5" id="KW-0813">Transport</keyword>
<evidence type="ECO:0000256" key="16">
    <source>
        <dbReference type="ARBA" id="ARBA00049551"/>
    </source>
</evidence>
<evidence type="ECO:0000259" key="18">
    <source>
        <dbReference type="Pfam" id="PF00361"/>
    </source>
</evidence>
<evidence type="ECO:0000256" key="15">
    <source>
        <dbReference type="ARBA" id="ARBA00023136"/>
    </source>
</evidence>
<evidence type="ECO:0000259" key="19">
    <source>
        <dbReference type="Pfam" id="PF06444"/>
    </source>
</evidence>
<dbReference type="InterPro" id="IPR050175">
    <property type="entry name" value="Complex_I_Subunit_2"/>
</dbReference>
<geneLocation type="mitochondrion" evidence="20"/>
<evidence type="ECO:0000256" key="7">
    <source>
        <dbReference type="ARBA" id="ARBA00022692"/>
    </source>
</evidence>
<keyword evidence="15 17" id="KW-0472">Membrane</keyword>
<keyword evidence="10 17" id="KW-0249">Electron transport</keyword>
<evidence type="ECO:0000256" key="3">
    <source>
        <dbReference type="ARBA" id="ARBA00012944"/>
    </source>
</evidence>
<accession>J7G4Z9</accession>
<comment type="similarity">
    <text evidence="2 17">Belongs to the complex I subunit 2 family.</text>
</comment>
<evidence type="ECO:0000256" key="2">
    <source>
        <dbReference type="ARBA" id="ARBA00007012"/>
    </source>
</evidence>
<dbReference type="GO" id="GO:0008137">
    <property type="term" value="F:NADH dehydrogenase (ubiquinone) activity"/>
    <property type="evidence" value="ECO:0007669"/>
    <property type="project" value="UniProtKB-EC"/>
</dbReference>
<keyword evidence="7 17" id="KW-0812">Transmembrane</keyword>
<feature type="domain" description="NADH:quinone oxidoreductase/Mrp antiporter transmembrane" evidence="18">
    <location>
        <begin position="23"/>
        <end position="284"/>
    </location>
</feature>
<evidence type="ECO:0000256" key="17">
    <source>
        <dbReference type="RuleBase" id="RU003403"/>
    </source>
</evidence>
<feature type="transmembrane region" description="Helical" evidence="17">
    <location>
        <begin position="178"/>
        <end position="197"/>
    </location>
</feature>
<keyword evidence="9 17" id="KW-1278">Translocase</keyword>
<evidence type="ECO:0000256" key="11">
    <source>
        <dbReference type="ARBA" id="ARBA00022989"/>
    </source>
</evidence>
<evidence type="ECO:0000256" key="10">
    <source>
        <dbReference type="ARBA" id="ARBA00022982"/>
    </source>
</evidence>
<keyword evidence="8 17" id="KW-0999">Mitochondrion inner membrane</keyword>
<keyword evidence="13 17" id="KW-0830">Ubiquinone</keyword>
<evidence type="ECO:0000256" key="6">
    <source>
        <dbReference type="ARBA" id="ARBA00022660"/>
    </source>
</evidence>
<dbReference type="Pfam" id="PF06444">
    <property type="entry name" value="NADH_dehy_S2_C"/>
    <property type="match status" value="1"/>
</dbReference>
<feature type="transmembrane region" description="Helical" evidence="17">
    <location>
        <begin position="56"/>
        <end position="75"/>
    </location>
</feature>
<comment type="function">
    <text evidence="17">Core subunit of the mitochondrial membrane respiratory chain NADH dehydrogenase (Complex I) which catalyzes electron transfer from NADH through the respiratory chain, using ubiquinone as an electron acceptor. Essential for the catalytic activity and assembly of complex I.</text>
</comment>
<protein>
    <recommendedName>
        <fullName evidence="4 17">NADH-ubiquinone oxidoreductase chain 2</fullName>
        <ecNumber evidence="3 17">7.1.1.2</ecNumber>
    </recommendedName>
</protein>
<dbReference type="PRINTS" id="PR01436">
    <property type="entry name" value="NADHDHGNASE2"/>
</dbReference>
<evidence type="ECO:0000256" key="8">
    <source>
        <dbReference type="ARBA" id="ARBA00022792"/>
    </source>
</evidence>
<dbReference type="PANTHER" id="PTHR46552">
    <property type="entry name" value="NADH-UBIQUINONE OXIDOREDUCTASE CHAIN 2"/>
    <property type="match status" value="1"/>
</dbReference>
<comment type="subcellular location">
    <subcellularLocation>
        <location evidence="1 17">Mitochondrion inner membrane</location>
        <topology evidence="1 17">Multi-pass membrane protein</topology>
    </subcellularLocation>
</comment>
<feature type="transmembrane region" description="Helical" evidence="17">
    <location>
        <begin position="95"/>
        <end position="115"/>
    </location>
</feature>
<evidence type="ECO:0000256" key="5">
    <source>
        <dbReference type="ARBA" id="ARBA00022448"/>
    </source>
</evidence>
<feature type="transmembrane region" description="Helical" evidence="17">
    <location>
        <begin position="152"/>
        <end position="171"/>
    </location>
</feature>
<dbReference type="EC" id="7.1.1.2" evidence="3 17"/>
<keyword evidence="6 17" id="KW-0679">Respiratory chain</keyword>
<feature type="transmembrane region" description="Helical" evidence="17">
    <location>
        <begin position="203"/>
        <end position="222"/>
    </location>
</feature>
<evidence type="ECO:0000256" key="1">
    <source>
        <dbReference type="ARBA" id="ARBA00004448"/>
    </source>
</evidence>